<accession>M5GCH9</accession>
<gene>
    <name evidence="2" type="ORF">DACRYDRAFT_106049</name>
</gene>
<evidence type="ECO:0000313" key="3">
    <source>
        <dbReference type="Proteomes" id="UP000030653"/>
    </source>
</evidence>
<dbReference type="GeneID" id="63683252"/>
<dbReference type="Proteomes" id="UP000030653">
    <property type="component" value="Unassembled WGS sequence"/>
</dbReference>
<evidence type="ECO:0000313" key="2">
    <source>
        <dbReference type="EMBL" id="EJU03892.1"/>
    </source>
</evidence>
<dbReference type="RefSeq" id="XP_040630786.1">
    <property type="nucleotide sequence ID" value="XM_040768190.1"/>
</dbReference>
<protein>
    <submittedName>
        <fullName evidence="2">Uncharacterized protein</fullName>
    </submittedName>
</protein>
<keyword evidence="3" id="KW-1185">Reference proteome</keyword>
<reference evidence="2 3" key="1">
    <citation type="journal article" date="2012" name="Science">
        <title>The Paleozoic origin of enzymatic lignin decomposition reconstructed from 31 fungal genomes.</title>
        <authorList>
            <person name="Floudas D."/>
            <person name="Binder M."/>
            <person name="Riley R."/>
            <person name="Barry K."/>
            <person name="Blanchette R.A."/>
            <person name="Henrissat B."/>
            <person name="Martinez A.T."/>
            <person name="Otillar R."/>
            <person name="Spatafora J.W."/>
            <person name="Yadav J.S."/>
            <person name="Aerts A."/>
            <person name="Benoit I."/>
            <person name="Boyd A."/>
            <person name="Carlson A."/>
            <person name="Copeland A."/>
            <person name="Coutinho P.M."/>
            <person name="de Vries R.P."/>
            <person name="Ferreira P."/>
            <person name="Findley K."/>
            <person name="Foster B."/>
            <person name="Gaskell J."/>
            <person name="Glotzer D."/>
            <person name="Gorecki P."/>
            <person name="Heitman J."/>
            <person name="Hesse C."/>
            <person name="Hori C."/>
            <person name="Igarashi K."/>
            <person name="Jurgens J.A."/>
            <person name="Kallen N."/>
            <person name="Kersten P."/>
            <person name="Kohler A."/>
            <person name="Kuees U."/>
            <person name="Kumar T.K.A."/>
            <person name="Kuo A."/>
            <person name="LaButti K."/>
            <person name="Larrondo L.F."/>
            <person name="Lindquist E."/>
            <person name="Ling A."/>
            <person name="Lombard V."/>
            <person name="Lucas S."/>
            <person name="Lundell T."/>
            <person name="Martin R."/>
            <person name="McLaughlin D.J."/>
            <person name="Morgenstern I."/>
            <person name="Morin E."/>
            <person name="Murat C."/>
            <person name="Nagy L.G."/>
            <person name="Nolan M."/>
            <person name="Ohm R.A."/>
            <person name="Patyshakuliyeva A."/>
            <person name="Rokas A."/>
            <person name="Ruiz-Duenas F.J."/>
            <person name="Sabat G."/>
            <person name="Salamov A."/>
            <person name="Samejima M."/>
            <person name="Schmutz J."/>
            <person name="Slot J.C."/>
            <person name="St John F."/>
            <person name="Stenlid J."/>
            <person name="Sun H."/>
            <person name="Sun S."/>
            <person name="Syed K."/>
            <person name="Tsang A."/>
            <person name="Wiebenga A."/>
            <person name="Young D."/>
            <person name="Pisabarro A."/>
            <person name="Eastwood D.C."/>
            <person name="Martin F."/>
            <person name="Cullen D."/>
            <person name="Grigoriev I.V."/>
            <person name="Hibbett D.S."/>
        </authorList>
    </citation>
    <scope>NUCLEOTIDE SEQUENCE [LARGE SCALE GENOMIC DNA]</scope>
    <source>
        <strain evidence="2 3">DJM-731 SS1</strain>
    </source>
</reference>
<sequence length="134" mass="14511">MVAARTDLPHWGSPLIFVPSRKFGVDPLDVPAAGTRTWYLVLIDSSRPGVLYSGTEKIDITPLADNENNLKSLVQEGEKVYQDYEQGTGGAQGNQNQQGGQQQSSGANYSQDLQDAEAAFEGGKKLLQGEEQNL</sequence>
<name>M5GCH9_DACPD</name>
<dbReference type="EMBL" id="JH795859">
    <property type="protein sequence ID" value="EJU03892.1"/>
    <property type="molecule type" value="Genomic_DNA"/>
</dbReference>
<evidence type="ECO:0000256" key="1">
    <source>
        <dbReference type="SAM" id="MobiDB-lite"/>
    </source>
</evidence>
<organism evidence="2 3">
    <name type="scientific">Dacryopinax primogenitus (strain DJM 731)</name>
    <name type="common">Brown rot fungus</name>
    <dbReference type="NCBI Taxonomy" id="1858805"/>
    <lineage>
        <taxon>Eukaryota</taxon>
        <taxon>Fungi</taxon>
        <taxon>Dikarya</taxon>
        <taxon>Basidiomycota</taxon>
        <taxon>Agaricomycotina</taxon>
        <taxon>Dacrymycetes</taxon>
        <taxon>Dacrymycetales</taxon>
        <taxon>Dacrymycetaceae</taxon>
        <taxon>Dacryopinax</taxon>
    </lineage>
</organism>
<feature type="compositionally biased region" description="Low complexity" evidence="1">
    <location>
        <begin position="93"/>
        <end position="111"/>
    </location>
</feature>
<proteinExistence type="predicted"/>
<dbReference type="AlphaFoldDB" id="M5GCH9"/>
<feature type="region of interest" description="Disordered" evidence="1">
    <location>
        <begin position="84"/>
        <end position="115"/>
    </location>
</feature>
<dbReference type="HOGENOM" id="CLU_1896145_0_0_1"/>